<dbReference type="EMBL" id="CP003811">
    <property type="protein sequence ID" value="AIQ92719.1"/>
    <property type="molecule type" value="Genomic_DNA"/>
</dbReference>
<name>A0A089QDN9_9HYPH</name>
<reference evidence="1 2" key="1">
    <citation type="journal article" date="2014" name="PLoS ONE">
        <title>Genome Information of Methylobacterium oryzae, a Plant-Probiotic Methylotroph in the Phyllosphere.</title>
        <authorList>
            <person name="Kwak M.J."/>
            <person name="Jeong H."/>
            <person name="Madhaiyan M."/>
            <person name="Lee Y."/>
            <person name="Sa T.M."/>
            <person name="Oh T.K."/>
            <person name="Kim J.F."/>
        </authorList>
    </citation>
    <scope>NUCLEOTIDE SEQUENCE [LARGE SCALE GENOMIC DNA]</scope>
    <source>
        <strain evidence="1 2">CBMB20</strain>
    </source>
</reference>
<evidence type="ECO:0000313" key="1">
    <source>
        <dbReference type="EMBL" id="AIQ92719.1"/>
    </source>
</evidence>
<accession>A0A089QDN9</accession>
<proteinExistence type="predicted"/>
<dbReference type="GeneID" id="96605588"/>
<organism evidence="1 2">
    <name type="scientific">Methylobacterium oryzae CBMB20</name>
    <dbReference type="NCBI Taxonomy" id="693986"/>
    <lineage>
        <taxon>Bacteria</taxon>
        <taxon>Pseudomonadati</taxon>
        <taxon>Pseudomonadota</taxon>
        <taxon>Alphaproteobacteria</taxon>
        <taxon>Hyphomicrobiales</taxon>
        <taxon>Methylobacteriaceae</taxon>
        <taxon>Methylobacterium</taxon>
    </lineage>
</organism>
<dbReference type="KEGG" id="mor:MOC_4964"/>
<dbReference type="RefSeq" id="WP_158498469.1">
    <property type="nucleotide sequence ID" value="NZ_CP003811.1"/>
</dbReference>
<sequence>MITRALDALCLSALGSTALGWAVRTVVIVASRTVAPRSEAAGGRPGPMAPAR</sequence>
<gene>
    <name evidence="1" type="ORF">MOC_4964</name>
</gene>
<dbReference type="Proteomes" id="UP000029492">
    <property type="component" value="Chromosome"/>
</dbReference>
<dbReference type="AlphaFoldDB" id="A0A089QDN9"/>
<keyword evidence="2" id="KW-1185">Reference proteome</keyword>
<protein>
    <submittedName>
        <fullName evidence="1">Protein of unassigned function</fullName>
    </submittedName>
</protein>
<evidence type="ECO:0000313" key="2">
    <source>
        <dbReference type="Proteomes" id="UP000029492"/>
    </source>
</evidence>
<dbReference type="HOGENOM" id="CLU_3081728_0_0_5"/>